<dbReference type="PANTHER" id="PTHR43656">
    <property type="entry name" value="BINDING OXIDOREDUCTASE, PUTATIVE (AFU_ORTHOLOGUE AFUA_2G08260)-RELATED"/>
    <property type="match status" value="1"/>
</dbReference>
<gene>
    <name evidence="4" type="ORF">C8D82_12135</name>
</gene>
<dbReference type="RefSeq" id="WP_116884716.1">
    <property type="nucleotide sequence ID" value="NZ_CALXNT010000015.1"/>
</dbReference>
<organism evidence="4 5">
    <name type="scientific">Victivallis vadensis</name>
    <dbReference type="NCBI Taxonomy" id="172901"/>
    <lineage>
        <taxon>Bacteria</taxon>
        <taxon>Pseudomonadati</taxon>
        <taxon>Lentisphaerota</taxon>
        <taxon>Lentisphaeria</taxon>
        <taxon>Victivallales</taxon>
        <taxon>Victivallaceae</taxon>
        <taxon>Victivallis</taxon>
    </lineage>
</organism>
<dbReference type="InterPro" id="IPR013785">
    <property type="entry name" value="Aldolase_TIM"/>
</dbReference>
<dbReference type="CDD" id="cd02803">
    <property type="entry name" value="OYE_like_FMN_family"/>
    <property type="match status" value="1"/>
</dbReference>
<dbReference type="PANTHER" id="PTHR43656:SF2">
    <property type="entry name" value="BINDING OXIDOREDUCTASE, PUTATIVE (AFU_ORTHOLOGUE AFUA_2G08260)-RELATED"/>
    <property type="match status" value="1"/>
</dbReference>
<dbReference type="SUPFAM" id="SSF51395">
    <property type="entry name" value="FMN-linked oxidoreductases"/>
    <property type="match status" value="1"/>
</dbReference>
<evidence type="ECO:0000313" key="4">
    <source>
        <dbReference type="EMBL" id="PVY39360.1"/>
    </source>
</evidence>
<dbReference type="GeneID" id="78296011"/>
<dbReference type="GO" id="GO:0016491">
    <property type="term" value="F:oxidoreductase activity"/>
    <property type="evidence" value="ECO:0007669"/>
    <property type="project" value="UniProtKB-KW"/>
</dbReference>
<keyword evidence="2" id="KW-0560">Oxidoreductase</keyword>
<accession>A0A2U1ASG9</accession>
<dbReference type="InterPro" id="IPR001155">
    <property type="entry name" value="OxRdtase_FMN_N"/>
</dbReference>
<evidence type="ECO:0000256" key="2">
    <source>
        <dbReference type="ARBA" id="ARBA00023002"/>
    </source>
</evidence>
<keyword evidence="1" id="KW-0285">Flavoprotein</keyword>
<protein>
    <submittedName>
        <fullName evidence="4">2,4-dienoyl-CoA reductase-like NADH-dependent reductase (Old Yellow Enzyme family)</fullName>
    </submittedName>
</protein>
<dbReference type="EMBL" id="QEKH01000021">
    <property type="protein sequence ID" value="PVY39360.1"/>
    <property type="molecule type" value="Genomic_DNA"/>
</dbReference>
<feature type="domain" description="NADH:flavin oxidoreductase/NADH oxidase N-terminal" evidence="3">
    <location>
        <begin position="4"/>
        <end position="329"/>
    </location>
</feature>
<keyword evidence="5" id="KW-1185">Reference proteome</keyword>
<dbReference type="Gene3D" id="3.20.20.70">
    <property type="entry name" value="Aldolase class I"/>
    <property type="match status" value="1"/>
</dbReference>
<evidence type="ECO:0000313" key="5">
    <source>
        <dbReference type="Proteomes" id="UP000245959"/>
    </source>
</evidence>
<sequence>MSESLFAPVTINRLVLPNRFVRSATHEGLCGEDGLYTPVLTEKLTELARGGIGLIISGHAFVSPGGRAGRNQAAAGRDECVVPWEHALEQIHAAGGRIALQLAHAGGLAADAETAAGPSPFAAGTQRPPCRELTLSSIAELVDLFTSAAVRAHEAGFDAVEVHAAHGYLLSQFLSPVYNKRTDRYGGELANRARLLYEIVSSIRNAVGGDFPILVKINSDDFADGGFTAAECGSVCEELQERGVDAIELSGGIPASRPGFGSLRNAGEPPYYREIARKIRNRIDIPVILVGGFTRFETCNAALHDGCADLIALSRPLIREPELIERWRSGDLRPAACVRCNGCFRPILVGRGFRCPVATR</sequence>
<dbReference type="Pfam" id="PF00724">
    <property type="entry name" value="Oxidored_FMN"/>
    <property type="match status" value="1"/>
</dbReference>
<comment type="caution">
    <text evidence="4">The sequence shown here is derived from an EMBL/GenBank/DDBJ whole genome shotgun (WGS) entry which is preliminary data.</text>
</comment>
<dbReference type="AlphaFoldDB" id="A0A2U1ASG9"/>
<proteinExistence type="predicted"/>
<name>A0A2U1ASG9_9BACT</name>
<dbReference type="GO" id="GO:0010181">
    <property type="term" value="F:FMN binding"/>
    <property type="evidence" value="ECO:0007669"/>
    <property type="project" value="InterPro"/>
</dbReference>
<dbReference type="Proteomes" id="UP000245959">
    <property type="component" value="Unassembled WGS sequence"/>
</dbReference>
<reference evidence="4 5" key="1">
    <citation type="submission" date="2018-04" db="EMBL/GenBank/DDBJ databases">
        <title>Genomic Encyclopedia of Type Strains, Phase IV (KMG-IV): sequencing the most valuable type-strain genomes for metagenomic binning, comparative biology and taxonomic classification.</title>
        <authorList>
            <person name="Goeker M."/>
        </authorList>
    </citation>
    <scope>NUCLEOTIDE SEQUENCE [LARGE SCALE GENOMIC DNA]</scope>
    <source>
        <strain evidence="4 5">DSM 14823</strain>
    </source>
</reference>
<evidence type="ECO:0000259" key="3">
    <source>
        <dbReference type="Pfam" id="PF00724"/>
    </source>
</evidence>
<evidence type="ECO:0000256" key="1">
    <source>
        <dbReference type="ARBA" id="ARBA00022630"/>
    </source>
</evidence>
<dbReference type="InterPro" id="IPR051799">
    <property type="entry name" value="NADH_flavin_oxidoreductase"/>
</dbReference>